<dbReference type="EMBL" id="JBHRYJ010000001">
    <property type="protein sequence ID" value="MFC3675685.1"/>
    <property type="molecule type" value="Genomic_DNA"/>
</dbReference>
<dbReference type="InterPro" id="IPR002201">
    <property type="entry name" value="Glyco_trans_9"/>
</dbReference>
<dbReference type="Pfam" id="PF01075">
    <property type="entry name" value="Glyco_transf_9"/>
    <property type="match status" value="1"/>
</dbReference>
<comment type="caution">
    <text evidence="3">The sequence shown here is derived from an EMBL/GenBank/DDBJ whole genome shotgun (WGS) entry which is preliminary data.</text>
</comment>
<dbReference type="PANTHER" id="PTHR30160:SF1">
    <property type="entry name" value="LIPOPOLYSACCHARIDE 1,2-N-ACETYLGLUCOSAMINETRANSFERASE-RELATED"/>
    <property type="match status" value="1"/>
</dbReference>
<accession>A0ABV7VEU1</accession>
<keyword evidence="4" id="KW-1185">Reference proteome</keyword>
<dbReference type="SUPFAM" id="SSF53756">
    <property type="entry name" value="UDP-Glycosyltransferase/glycogen phosphorylase"/>
    <property type="match status" value="1"/>
</dbReference>
<keyword evidence="2" id="KW-0808">Transferase</keyword>
<dbReference type="RefSeq" id="WP_379724719.1">
    <property type="nucleotide sequence ID" value="NZ_JBHRYJ010000001.1"/>
</dbReference>
<evidence type="ECO:0000313" key="4">
    <source>
        <dbReference type="Proteomes" id="UP001595711"/>
    </source>
</evidence>
<gene>
    <name evidence="3" type="ORF">ACFOOQ_09040</name>
</gene>
<name>A0ABV7VEU1_9PROT</name>
<protein>
    <submittedName>
        <fullName evidence="3">Glycosyltransferase family 9 protein</fullName>
    </submittedName>
</protein>
<evidence type="ECO:0000313" key="3">
    <source>
        <dbReference type="EMBL" id="MFC3675685.1"/>
    </source>
</evidence>
<dbReference type="PANTHER" id="PTHR30160">
    <property type="entry name" value="TETRAACYLDISACCHARIDE 4'-KINASE-RELATED"/>
    <property type="match status" value="1"/>
</dbReference>
<keyword evidence="1" id="KW-0328">Glycosyltransferase</keyword>
<organism evidence="3 4">
    <name type="scientific">Ferrovibrio xuzhouensis</name>
    <dbReference type="NCBI Taxonomy" id="1576914"/>
    <lineage>
        <taxon>Bacteria</taxon>
        <taxon>Pseudomonadati</taxon>
        <taxon>Pseudomonadota</taxon>
        <taxon>Alphaproteobacteria</taxon>
        <taxon>Rhodospirillales</taxon>
        <taxon>Rhodospirillaceae</taxon>
        <taxon>Ferrovibrio</taxon>
    </lineage>
</organism>
<reference evidence="4" key="1">
    <citation type="journal article" date="2019" name="Int. J. Syst. Evol. Microbiol.">
        <title>The Global Catalogue of Microorganisms (GCM) 10K type strain sequencing project: providing services to taxonomists for standard genome sequencing and annotation.</title>
        <authorList>
            <consortium name="The Broad Institute Genomics Platform"/>
            <consortium name="The Broad Institute Genome Sequencing Center for Infectious Disease"/>
            <person name="Wu L."/>
            <person name="Ma J."/>
        </authorList>
    </citation>
    <scope>NUCLEOTIDE SEQUENCE [LARGE SCALE GENOMIC DNA]</scope>
    <source>
        <strain evidence="4">KCTC 42182</strain>
    </source>
</reference>
<proteinExistence type="predicted"/>
<dbReference type="Gene3D" id="3.40.50.2000">
    <property type="entry name" value="Glycogen Phosphorylase B"/>
    <property type="match status" value="2"/>
</dbReference>
<evidence type="ECO:0000256" key="1">
    <source>
        <dbReference type="ARBA" id="ARBA00022676"/>
    </source>
</evidence>
<sequence length="325" mass="34782">MPDARLHLPPATTAPVTESILVIRHGGLRGIVQALGPLKAIRSYHPRARITLLTTAPYADFLRASGYADMVCSDPLPLFRPSGWRILLRRLHGEDFDRVYDLQCSLRSSLYFGLMPLPRPEWSGTAWGCSRPYVNPGRGPQHPVERMAEQLRQSGIPVSGPAELDWADADIRSFALPRRYVLLLPGGRRHKGANAFWPPDHYAKLARALVADGIAPVLIGDDGDAPAIGKIAAAAPGSIDLAGRTTPFDLVAMARACLLAVGNDTGALHLLAAAGAPTLALFSAVADPALAAPRGDLVRILRAAALRVVPVEEVLAVLAQMERPA</sequence>
<dbReference type="InterPro" id="IPR051199">
    <property type="entry name" value="LPS_LOS_Heptosyltrfase"/>
</dbReference>
<dbReference type="CDD" id="cd03789">
    <property type="entry name" value="GT9_LPS_heptosyltransferase"/>
    <property type="match status" value="1"/>
</dbReference>
<dbReference type="Proteomes" id="UP001595711">
    <property type="component" value="Unassembled WGS sequence"/>
</dbReference>
<evidence type="ECO:0000256" key="2">
    <source>
        <dbReference type="ARBA" id="ARBA00022679"/>
    </source>
</evidence>